<organism evidence="1 3">
    <name type="scientific">Candidatus Methanodesulfokora washburnensis</name>
    <dbReference type="NCBI Taxonomy" id="2478471"/>
    <lineage>
        <taxon>Archaea</taxon>
        <taxon>Thermoproteota</taxon>
        <taxon>Candidatus Korarchaeia</taxon>
        <taxon>Candidatus Korarchaeia incertae sedis</taxon>
        <taxon>Candidatus Methanodesulfokora</taxon>
    </lineage>
</organism>
<protein>
    <submittedName>
        <fullName evidence="1">Uncharacterized protein</fullName>
    </submittedName>
</protein>
<evidence type="ECO:0000313" key="2">
    <source>
        <dbReference type="EMBL" id="RZN61976.1"/>
    </source>
</evidence>
<dbReference type="Proteomes" id="UP000277582">
    <property type="component" value="Unassembled WGS sequence"/>
</dbReference>
<dbReference type="EMBL" id="RXII01000061">
    <property type="protein sequence ID" value="RZN61976.1"/>
    <property type="molecule type" value="Genomic_DNA"/>
</dbReference>
<keyword evidence="3" id="KW-1185">Reference proteome</keyword>
<sequence>MRLWLIHPKHLDRTGLVTIRRKGLLAKRVLKGKTKVITIFPEGSFNNIYPYPKHTSEEFH</sequence>
<gene>
    <name evidence="1" type="ORF">D6D85_15880</name>
    <name evidence="2" type="ORF">EF810_03935</name>
</gene>
<evidence type="ECO:0000313" key="3">
    <source>
        <dbReference type="Proteomes" id="UP000277582"/>
    </source>
</evidence>
<accession>A0A3R9RJZ8</accession>
<reference evidence="1 3" key="1">
    <citation type="submission" date="2018-10" db="EMBL/GenBank/DDBJ databases">
        <title>Co-occurring genomic capacity for anaerobic methane metabolism and dissimilatory sulfite reduction discovered in the Korarchaeota.</title>
        <authorList>
            <person name="Mckay L.J."/>
            <person name="Dlakic M."/>
            <person name="Fields M.W."/>
            <person name="Delmont T.O."/>
            <person name="Eren A.M."/>
            <person name="Jay Z.J."/>
            <person name="Klingelsmith K.B."/>
            <person name="Rusch D.B."/>
            <person name="Inskeep W.P."/>
        </authorList>
    </citation>
    <scope>NUCLEOTIDE SEQUENCE [LARGE SCALE GENOMIC DNA]</scope>
    <source>
        <strain evidence="1 3">MDKW</strain>
    </source>
</reference>
<reference evidence="2 4" key="2">
    <citation type="journal article" date="2019" name="Nat. Microbiol.">
        <title>Wide diversity of methane and short-chain alkane metabolisms in uncultured archaea.</title>
        <authorList>
            <person name="Borrel G."/>
            <person name="Adam P.S."/>
            <person name="McKay L.J."/>
            <person name="Chen L.X."/>
            <person name="Sierra-Garcia I.N."/>
            <person name="Sieber C.M."/>
            <person name="Letourneur Q."/>
            <person name="Ghozlane A."/>
            <person name="Andersen G.L."/>
            <person name="Li W.J."/>
            <person name="Hallam S.J."/>
            <person name="Muyzer G."/>
            <person name="de Oliveira V.M."/>
            <person name="Inskeep W.P."/>
            <person name="Banfield J.F."/>
            <person name="Gribaldo S."/>
        </authorList>
    </citation>
    <scope>NUCLEOTIDE SEQUENCE [LARGE SCALE GENOMIC DNA]</scope>
    <source>
        <strain evidence="2">NM4</strain>
    </source>
</reference>
<dbReference type="AlphaFoldDB" id="A0A3R9RJZ8"/>
<name>A0A3R9RJZ8_9CREN</name>
<dbReference type="EMBL" id="RCOS01000174">
    <property type="protein sequence ID" value="RSN71482.1"/>
    <property type="molecule type" value="Genomic_DNA"/>
</dbReference>
<dbReference type="Proteomes" id="UP000316217">
    <property type="component" value="Unassembled WGS sequence"/>
</dbReference>
<comment type="caution">
    <text evidence="1">The sequence shown here is derived from an EMBL/GenBank/DDBJ whole genome shotgun (WGS) entry which is preliminary data.</text>
</comment>
<proteinExistence type="predicted"/>
<evidence type="ECO:0000313" key="4">
    <source>
        <dbReference type="Proteomes" id="UP000316217"/>
    </source>
</evidence>
<evidence type="ECO:0000313" key="1">
    <source>
        <dbReference type="EMBL" id="RSN71482.1"/>
    </source>
</evidence>